<evidence type="ECO:0000256" key="1">
    <source>
        <dbReference type="SAM" id="Phobius"/>
    </source>
</evidence>
<dbReference type="PANTHER" id="PTHR20992:SF9">
    <property type="entry name" value="AT15442P-RELATED"/>
    <property type="match status" value="1"/>
</dbReference>
<feature type="transmembrane region" description="Helical" evidence="1">
    <location>
        <begin position="247"/>
        <end position="267"/>
    </location>
</feature>
<keyword evidence="1" id="KW-0812">Transmembrane</keyword>
<comment type="caution">
    <text evidence="2">The sequence shown here is derived from an EMBL/GenBank/DDBJ whole genome shotgun (WGS) entry which is preliminary data.</text>
</comment>
<proteinExistence type="predicted"/>
<sequence length="324" mass="34738">MLVHVRINVPEAQADEVCAILADNDTVTNLVRLRGASLEPKGDLIEADVAREVASDLLEAFDSIHLGQHAGVVLSPLTATPFDKAHELEEAALGDPDDAVIWDVIKEQATNAVRPTVSFHLFLLIAVFLASIAVVTDSAVLVVGAMVVGPEFATIAAICTGIIFWRPHLILAGVRLLVFAFLFAITIVTVVSWLAVRLGWVTGEIVTRPRPQTGFIWHPDLWSFLVALLAGAAGVIALSVEKSQTMVGVFISVTTVPAAGNLALGIATGSLGEIRGSSAQLAVNIFGMIVAGTLTLLAQKLLWRKVDRLTEPLFRPNRRRPFRP</sequence>
<dbReference type="PANTHER" id="PTHR20992">
    <property type="entry name" value="AT15442P-RELATED"/>
    <property type="match status" value="1"/>
</dbReference>
<evidence type="ECO:0000313" key="3">
    <source>
        <dbReference type="Proteomes" id="UP000744769"/>
    </source>
</evidence>
<keyword evidence="3" id="KW-1185">Reference proteome</keyword>
<organism evidence="2 3">
    <name type="scientific">Metallococcus carri</name>
    <dbReference type="NCBI Taxonomy" id="1656884"/>
    <lineage>
        <taxon>Bacteria</taxon>
        <taxon>Bacillati</taxon>
        <taxon>Actinomycetota</taxon>
        <taxon>Actinomycetes</taxon>
        <taxon>Micrococcales</taxon>
        <taxon>Dermacoccaceae</taxon>
        <taxon>Metallococcus</taxon>
    </lineage>
</organism>
<dbReference type="Proteomes" id="UP000744769">
    <property type="component" value="Unassembled WGS sequence"/>
</dbReference>
<protein>
    <submittedName>
        <fullName evidence="2">DUF389 domain-containing protein</fullName>
    </submittedName>
</protein>
<feature type="transmembrane region" description="Helical" evidence="1">
    <location>
        <begin position="176"/>
        <end position="201"/>
    </location>
</feature>
<reference evidence="2" key="1">
    <citation type="submission" date="2020-03" db="EMBL/GenBank/DDBJ databases">
        <title>Draft sequencing of Calidifontibacter sp. DB0510.</title>
        <authorList>
            <person name="Kim D.-U."/>
        </authorList>
    </citation>
    <scope>NUCLEOTIDE SEQUENCE</scope>
    <source>
        <strain evidence="2">DB0510</strain>
    </source>
</reference>
<accession>A0A967B3T9</accession>
<feature type="transmembrane region" description="Helical" evidence="1">
    <location>
        <begin position="221"/>
        <end position="240"/>
    </location>
</feature>
<dbReference type="EMBL" id="JAAOIV010000003">
    <property type="protein sequence ID" value="NHN55122.1"/>
    <property type="molecule type" value="Genomic_DNA"/>
</dbReference>
<evidence type="ECO:0000313" key="2">
    <source>
        <dbReference type="EMBL" id="NHN55122.1"/>
    </source>
</evidence>
<keyword evidence="1" id="KW-1133">Transmembrane helix</keyword>
<feature type="transmembrane region" description="Helical" evidence="1">
    <location>
        <begin position="116"/>
        <end position="135"/>
    </location>
</feature>
<name>A0A967B3T9_9MICO</name>
<dbReference type="Pfam" id="PF04087">
    <property type="entry name" value="DUF389"/>
    <property type="match status" value="1"/>
</dbReference>
<keyword evidence="1" id="KW-0472">Membrane</keyword>
<dbReference type="RefSeq" id="WP_166194131.1">
    <property type="nucleotide sequence ID" value="NZ_JAAOIV010000003.1"/>
</dbReference>
<dbReference type="InterPro" id="IPR005240">
    <property type="entry name" value="DUF389"/>
</dbReference>
<feature type="transmembrane region" description="Helical" evidence="1">
    <location>
        <begin position="141"/>
        <end position="164"/>
    </location>
</feature>
<gene>
    <name evidence="2" type="ORF">G9U51_04880</name>
</gene>
<feature type="transmembrane region" description="Helical" evidence="1">
    <location>
        <begin position="279"/>
        <end position="298"/>
    </location>
</feature>
<dbReference type="AlphaFoldDB" id="A0A967B3T9"/>